<dbReference type="PANTHER" id="PTHR15225">
    <property type="entry name" value="INTERFERON-INDUCED PROTEIN 35/NMI N-MYC/STAT INTERACTING PROTEIN"/>
    <property type="match status" value="1"/>
</dbReference>
<feature type="domain" description="NID" evidence="2">
    <location>
        <begin position="271"/>
        <end position="355"/>
    </location>
</feature>
<keyword evidence="4" id="KW-1185">Reference proteome</keyword>
<dbReference type="InterPro" id="IPR035979">
    <property type="entry name" value="RBD_domain_sf"/>
</dbReference>
<dbReference type="InterPro" id="IPR009909">
    <property type="entry name" value="Nmi/IFP35_dom"/>
</dbReference>
<evidence type="ECO:0000313" key="3">
    <source>
        <dbReference type="EMBL" id="KAJ8284439.1"/>
    </source>
</evidence>
<evidence type="ECO:0000259" key="2">
    <source>
        <dbReference type="Pfam" id="PF07292"/>
    </source>
</evidence>
<reference evidence="3" key="1">
    <citation type="journal article" date="2023" name="Science">
        <title>Genome structures resolve the early diversification of teleost fishes.</title>
        <authorList>
            <person name="Parey E."/>
            <person name="Louis A."/>
            <person name="Montfort J."/>
            <person name="Bouchez O."/>
            <person name="Roques C."/>
            <person name="Iampietro C."/>
            <person name="Lluch J."/>
            <person name="Castinel A."/>
            <person name="Donnadieu C."/>
            <person name="Desvignes T."/>
            <person name="Floi Bucao C."/>
            <person name="Jouanno E."/>
            <person name="Wen M."/>
            <person name="Mejri S."/>
            <person name="Dirks R."/>
            <person name="Jansen H."/>
            <person name="Henkel C."/>
            <person name="Chen W.J."/>
            <person name="Zahm M."/>
            <person name="Cabau C."/>
            <person name="Klopp C."/>
            <person name="Thompson A.W."/>
            <person name="Robinson-Rechavi M."/>
            <person name="Braasch I."/>
            <person name="Lecointre G."/>
            <person name="Bobe J."/>
            <person name="Postlethwait J.H."/>
            <person name="Berthelot C."/>
            <person name="Roest Crollius H."/>
            <person name="Guiguen Y."/>
        </authorList>
    </citation>
    <scope>NUCLEOTIDE SEQUENCE</scope>
    <source>
        <strain evidence="3">Concon-B</strain>
    </source>
</reference>
<keyword evidence="1" id="KW-0175">Coiled coil</keyword>
<dbReference type="AlphaFoldDB" id="A0A9Q1DZK9"/>
<organism evidence="3 4">
    <name type="scientific">Conger conger</name>
    <name type="common">Conger eel</name>
    <name type="synonym">Muraena conger</name>
    <dbReference type="NCBI Taxonomy" id="82655"/>
    <lineage>
        <taxon>Eukaryota</taxon>
        <taxon>Metazoa</taxon>
        <taxon>Chordata</taxon>
        <taxon>Craniata</taxon>
        <taxon>Vertebrata</taxon>
        <taxon>Euteleostomi</taxon>
        <taxon>Actinopterygii</taxon>
        <taxon>Neopterygii</taxon>
        <taxon>Teleostei</taxon>
        <taxon>Anguilliformes</taxon>
        <taxon>Congridae</taxon>
        <taxon>Conger</taxon>
    </lineage>
</organism>
<dbReference type="Proteomes" id="UP001152803">
    <property type="component" value="Unassembled WGS sequence"/>
</dbReference>
<accession>A0A9Q1DZK9</accession>
<gene>
    <name evidence="3" type="ORF">COCON_G00032890</name>
</gene>
<dbReference type="InterPro" id="IPR012677">
    <property type="entry name" value="Nucleotide-bd_a/b_plait_sf"/>
</dbReference>
<dbReference type="GO" id="GO:0005634">
    <property type="term" value="C:nucleus"/>
    <property type="evidence" value="ECO:0007669"/>
    <property type="project" value="TreeGrafter"/>
</dbReference>
<dbReference type="GO" id="GO:0003676">
    <property type="term" value="F:nucleic acid binding"/>
    <property type="evidence" value="ECO:0007669"/>
    <property type="project" value="InterPro"/>
</dbReference>
<sequence>MSDEQLQKFSVVTTNGDVPGVNPLDQVLQEIERQKATYEKLLADHRELSKDTDQNVELTKRFQKRNAILRQILTEDEMEQAQGLELYKEDTRLCALQETEGRLKDEIQKMKEELCCMDKLTHELEKQTQVSTAMPEKRVVFTGSVSVAEASAGTSSSIDMKVRIMYPMEGGTALVTFEDAEVAQSIISMEQHEIRLGDCFIRVKAQPVQFLMPSHIEVDTRVCPRRILLSDLPKKVEMKRLLDRLEIHFQKGRNGGGEVETIDLLRDSGNVVITFAEDNVAKGLTDKKYHVVDNMYKLRVTPFVNGEITNLQTRMSVSQRTVLLTEIPDIMEQENMQDSLEIHFQKGGNGGGEVDAFIYNPLGHRTLAIFEEDSPRKK</sequence>
<comment type="caution">
    <text evidence="3">The sequence shown here is derived from an EMBL/GenBank/DDBJ whole genome shotgun (WGS) entry which is preliminary data.</text>
</comment>
<dbReference type="OrthoDB" id="9936051at2759"/>
<dbReference type="SUPFAM" id="SSF54928">
    <property type="entry name" value="RNA-binding domain, RBD"/>
    <property type="match status" value="1"/>
</dbReference>
<dbReference type="Pfam" id="PF07292">
    <property type="entry name" value="NID"/>
    <property type="match status" value="2"/>
</dbReference>
<dbReference type="PANTHER" id="PTHR15225:SF1">
    <property type="entry name" value="INTERFERON-INDUCED 35 KDA PROTEIN"/>
    <property type="match status" value="1"/>
</dbReference>
<evidence type="ECO:0000256" key="1">
    <source>
        <dbReference type="SAM" id="Coils"/>
    </source>
</evidence>
<dbReference type="Gene3D" id="3.30.70.330">
    <property type="match status" value="1"/>
</dbReference>
<proteinExistence type="predicted"/>
<evidence type="ECO:0000313" key="4">
    <source>
        <dbReference type="Proteomes" id="UP001152803"/>
    </source>
</evidence>
<dbReference type="EMBL" id="JAFJMO010000002">
    <property type="protein sequence ID" value="KAJ8284439.1"/>
    <property type="molecule type" value="Genomic_DNA"/>
</dbReference>
<name>A0A9Q1DZK9_CONCO</name>
<protein>
    <recommendedName>
        <fullName evidence="2">NID domain-containing protein</fullName>
    </recommendedName>
</protein>
<feature type="coiled-coil region" evidence="1">
    <location>
        <begin position="24"/>
        <end position="51"/>
    </location>
</feature>
<feature type="domain" description="NID" evidence="2">
    <location>
        <begin position="173"/>
        <end position="260"/>
    </location>
</feature>